<dbReference type="EMBL" id="LT629757">
    <property type="protein sequence ID" value="SDS92803.1"/>
    <property type="molecule type" value="Genomic_DNA"/>
</dbReference>
<dbReference type="PANTHER" id="PTHR38342">
    <property type="entry name" value="SLR5037 PROTEIN"/>
    <property type="match status" value="1"/>
</dbReference>
<proteinExistence type="predicted"/>
<dbReference type="AlphaFoldDB" id="A0A1H1W6V4"/>
<dbReference type="InterPro" id="IPR035923">
    <property type="entry name" value="TT1751-like_sf"/>
</dbReference>
<evidence type="ECO:0000313" key="2">
    <source>
        <dbReference type="EMBL" id="SDS92803.1"/>
    </source>
</evidence>
<dbReference type="RefSeq" id="WP_091731372.1">
    <property type="nucleotide sequence ID" value="NZ_LT629757.1"/>
</dbReference>
<organism evidence="2 3">
    <name type="scientific">Nocardioides scoriae</name>
    <dbReference type="NCBI Taxonomy" id="642780"/>
    <lineage>
        <taxon>Bacteria</taxon>
        <taxon>Bacillati</taxon>
        <taxon>Actinomycetota</taxon>
        <taxon>Actinomycetes</taxon>
        <taxon>Propionibacteriales</taxon>
        <taxon>Nocardioidaceae</taxon>
        <taxon>Nocardioides</taxon>
    </lineage>
</organism>
<accession>A0A1H1W6V4</accession>
<dbReference type="OrthoDB" id="9791067at2"/>
<sequence length="137" mass="14224">MSGSTLTTTVHQPYAEALVAVRAALAEVGFGILTEVDLQATMRAELGEDIAPQVILGACRPPLAFRALQADPSVATMLPCNVVVRAVDATTTQVEALDPDAMLTFSDSEAVSEVAADAKERLSEALDALDALATLPS</sequence>
<keyword evidence="3" id="KW-1185">Reference proteome</keyword>
<evidence type="ECO:0000313" key="3">
    <source>
        <dbReference type="Proteomes" id="UP000198859"/>
    </source>
</evidence>
<dbReference type="Gene3D" id="3.30.310.70">
    <property type="entry name" value="TT1751-like domain"/>
    <property type="match status" value="1"/>
</dbReference>
<dbReference type="STRING" id="642780.SAMN04488570_3058"/>
<evidence type="ECO:0000259" key="1">
    <source>
        <dbReference type="Pfam" id="PF03625"/>
    </source>
</evidence>
<protein>
    <submittedName>
        <fullName evidence="2">Uncharacterized conserved protein, DUF302 family</fullName>
    </submittedName>
</protein>
<gene>
    <name evidence="2" type="ORF">SAMN04488570_3058</name>
</gene>
<dbReference type="InterPro" id="IPR005180">
    <property type="entry name" value="DUF302"/>
</dbReference>
<reference evidence="3" key="1">
    <citation type="submission" date="2016-10" db="EMBL/GenBank/DDBJ databases">
        <authorList>
            <person name="Varghese N."/>
            <person name="Submissions S."/>
        </authorList>
    </citation>
    <scope>NUCLEOTIDE SEQUENCE [LARGE SCALE GENOMIC DNA]</scope>
    <source>
        <strain evidence="3">DSM 22127</strain>
    </source>
</reference>
<dbReference type="PANTHER" id="PTHR38342:SF1">
    <property type="entry name" value="SLR5037 PROTEIN"/>
    <property type="match status" value="1"/>
</dbReference>
<dbReference type="InterPro" id="IPR016796">
    <property type="entry name" value="UCP021774"/>
</dbReference>
<feature type="domain" description="DUF302" evidence="1">
    <location>
        <begin position="36"/>
        <end position="99"/>
    </location>
</feature>
<dbReference type="Pfam" id="PF03625">
    <property type="entry name" value="DUF302"/>
    <property type="match status" value="1"/>
</dbReference>
<dbReference type="CDD" id="cd14797">
    <property type="entry name" value="DUF302"/>
    <property type="match status" value="1"/>
</dbReference>
<dbReference type="PIRSF" id="PIRSF021774">
    <property type="entry name" value="UCP021774"/>
    <property type="match status" value="1"/>
</dbReference>
<name>A0A1H1W6V4_9ACTN</name>
<dbReference type="Proteomes" id="UP000198859">
    <property type="component" value="Chromosome I"/>
</dbReference>
<dbReference type="SUPFAM" id="SSF103247">
    <property type="entry name" value="TT1751-like"/>
    <property type="match status" value="1"/>
</dbReference>